<feature type="transmembrane region" description="Helical" evidence="1">
    <location>
        <begin position="24"/>
        <end position="46"/>
    </location>
</feature>
<feature type="transmembrane region" description="Helical" evidence="1">
    <location>
        <begin position="52"/>
        <end position="71"/>
    </location>
</feature>
<dbReference type="EMBL" id="JAUEPR010000006">
    <property type="protein sequence ID" value="KAK0483735.1"/>
    <property type="molecule type" value="Genomic_DNA"/>
</dbReference>
<accession>A0AA39ULI5</accession>
<evidence type="ECO:0000256" key="1">
    <source>
        <dbReference type="SAM" id="Phobius"/>
    </source>
</evidence>
<organism evidence="2 3">
    <name type="scientific">Armillaria novae-zelandiae</name>
    <dbReference type="NCBI Taxonomy" id="153914"/>
    <lineage>
        <taxon>Eukaryota</taxon>
        <taxon>Fungi</taxon>
        <taxon>Dikarya</taxon>
        <taxon>Basidiomycota</taxon>
        <taxon>Agaricomycotina</taxon>
        <taxon>Agaricomycetes</taxon>
        <taxon>Agaricomycetidae</taxon>
        <taxon>Agaricales</taxon>
        <taxon>Marasmiineae</taxon>
        <taxon>Physalacriaceae</taxon>
        <taxon>Armillaria</taxon>
    </lineage>
</organism>
<evidence type="ECO:0000313" key="3">
    <source>
        <dbReference type="Proteomes" id="UP001175227"/>
    </source>
</evidence>
<reference evidence="2" key="1">
    <citation type="submission" date="2023-06" db="EMBL/GenBank/DDBJ databases">
        <authorList>
            <consortium name="Lawrence Berkeley National Laboratory"/>
            <person name="Ahrendt S."/>
            <person name="Sahu N."/>
            <person name="Indic B."/>
            <person name="Wong-Bajracharya J."/>
            <person name="Merenyi Z."/>
            <person name="Ke H.-M."/>
            <person name="Monk M."/>
            <person name="Kocsube S."/>
            <person name="Drula E."/>
            <person name="Lipzen A."/>
            <person name="Balint B."/>
            <person name="Henrissat B."/>
            <person name="Andreopoulos B."/>
            <person name="Martin F.M."/>
            <person name="Harder C.B."/>
            <person name="Rigling D."/>
            <person name="Ford K.L."/>
            <person name="Foster G.D."/>
            <person name="Pangilinan J."/>
            <person name="Papanicolaou A."/>
            <person name="Barry K."/>
            <person name="LaButti K."/>
            <person name="Viragh M."/>
            <person name="Koriabine M."/>
            <person name="Yan M."/>
            <person name="Riley R."/>
            <person name="Champramary S."/>
            <person name="Plett K.L."/>
            <person name="Tsai I.J."/>
            <person name="Slot J."/>
            <person name="Sipos G."/>
            <person name="Plett J."/>
            <person name="Nagy L.G."/>
            <person name="Grigoriev I.V."/>
        </authorList>
    </citation>
    <scope>NUCLEOTIDE SEQUENCE</scope>
    <source>
        <strain evidence="2">ICMP 16352</strain>
    </source>
</reference>
<keyword evidence="1" id="KW-0812">Transmembrane</keyword>
<protein>
    <submittedName>
        <fullName evidence="2">Uncharacterized protein</fullName>
    </submittedName>
</protein>
<gene>
    <name evidence="2" type="ORF">IW261DRAFT_977445</name>
</gene>
<keyword evidence="1" id="KW-1133">Transmembrane helix</keyword>
<dbReference type="Proteomes" id="UP001175227">
    <property type="component" value="Unassembled WGS sequence"/>
</dbReference>
<proteinExistence type="predicted"/>
<evidence type="ECO:0000313" key="2">
    <source>
        <dbReference type="EMBL" id="KAK0483735.1"/>
    </source>
</evidence>
<comment type="caution">
    <text evidence="2">The sequence shown here is derived from an EMBL/GenBank/DDBJ whole genome shotgun (WGS) entry which is preliminary data.</text>
</comment>
<keyword evidence="1" id="KW-0472">Membrane</keyword>
<name>A0AA39ULI5_9AGAR</name>
<sequence>MSRATPPRRISALPDRNLMDLNQAFPDISIVERLLVAFGIFIYAFVLSNHPTWMFVLYNIGMWCASSLGIISR</sequence>
<dbReference type="AlphaFoldDB" id="A0AA39ULI5"/>
<keyword evidence="3" id="KW-1185">Reference proteome</keyword>